<feature type="chain" id="PRO_5016820972" evidence="1">
    <location>
        <begin position="23"/>
        <end position="195"/>
    </location>
</feature>
<feature type="signal peptide" evidence="1">
    <location>
        <begin position="1"/>
        <end position="22"/>
    </location>
</feature>
<name>A0A375BCF1_9BURK</name>
<sequence>MATRMIRCLFLVLLSIALLGIAACGKTEAPKVAVEEEDDTLGGQIGVLNYTDIPIGVVYVNGQWAGGMVANAGGTKWIGGISVPKQWDPNFKVTIKWSDDELFEKDKKALYTKEVPVEKYPPEGGSYFYVAFYPDQEVKLYLTDWLPGWEADPYRLEDPTDACLRRKASKDRETCYAKKYREEYRALQDLPEQRK</sequence>
<dbReference type="EMBL" id="OFSQ01000001">
    <property type="protein sequence ID" value="SOY41341.1"/>
    <property type="molecule type" value="Genomic_DNA"/>
</dbReference>
<gene>
    <name evidence="2" type="ORF">CBM2587_A10290</name>
</gene>
<organism evidence="2">
    <name type="scientific">Cupriavidus taiwanensis</name>
    <dbReference type="NCBI Taxonomy" id="164546"/>
    <lineage>
        <taxon>Bacteria</taxon>
        <taxon>Pseudomonadati</taxon>
        <taxon>Pseudomonadota</taxon>
        <taxon>Betaproteobacteria</taxon>
        <taxon>Burkholderiales</taxon>
        <taxon>Burkholderiaceae</taxon>
        <taxon>Cupriavidus</taxon>
    </lineage>
</organism>
<comment type="caution">
    <text evidence="2">The sequence shown here is derived from an EMBL/GenBank/DDBJ whole genome shotgun (WGS) entry which is preliminary data.</text>
</comment>
<dbReference type="PROSITE" id="PS51257">
    <property type="entry name" value="PROKAR_LIPOPROTEIN"/>
    <property type="match status" value="1"/>
</dbReference>
<proteinExistence type="predicted"/>
<evidence type="ECO:0000256" key="1">
    <source>
        <dbReference type="SAM" id="SignalP"/>
    </source>
</evidence>
<accession>A0A375BCF1</accession>
<protein>
    <submittedName>
        <fullName evidence="2">Hypothethical protein</fullName>
    </submittedName>
</protein>
<reference evidence="2" key="1">
    <citation type="submission" date="2018-01" db="EMBL/GenBank/DDBJ databases">
        <authorList>
            <person name="Clerissi C."/>
        </authorList>
    </citation>
    <scope>NUCLEOTIDE SEQUENCE</scope>
    <source>
        <strain evidence="2">Cupriavidus sp. LMG 19464</strain>
    </source>
</reference>
<dbReference type="InterPro" id="IPR021733">
    <property type="entry name" value="DUF3304"/>
</dbReference>
<dbReference type="Proteomes" id="UP000256780">
    <property type="component" value="Chromosome CBM2587_a"/>
</dbReference>
<dbReference type="AlphaFoldDB" id="A0A375BCF1"/>
<evidence type="ECO:0000313" key="2">
    <source>
        <dbReference type="EMBL" id="SOY41341.1"/>
    </source>
</evidence>
<keyword evidence="1" id="KW-0732">Signal</keyword>
<dbReference type="Pfam" id="PF11745">
    <property type="entry name" value="DUF3304"/>
    <property type="match status" value="1"/>
</dbReference>